<feature type="region of interest" description="Disordered" evidence="1">
    <location>
        <begin position="1078"/>
        <end position="1113"/>
    </location>
</feature>
<feature type="region of interest" description="Disordered" evidence="1">
    <location>
        <begin position="1014"/>
        <end position="1062"/>
    </location>
</feature>
<gene>
    <name evidence="3" type="ORF">INT46_009529</name>
</gene>
<dbReference type="InterPro" id="IPR010473">
    <property type="entry name" value="GTPase-bd"/>
</dbReference>
<feature type="region of interest" description="Disordered" evidence="1">
    <location>
        <begin position="227"/>
        <end position="257"/>
    </location>
</feature>
<protein>
    <recommendedName>
        <fullName evidence="2">Formin GTPase-binding domain-containing protein</fullName>
    </recommendedName>
</protein>
<dbReference type="SMART" id="SM01140">
    <property type="entry name" value="Drf_GBD"/>
    <property type="match status" value="1"/>
</dbReference>
<proteinExistence type="predicted"/>
<dbReference type="InterPro" id="IPR011989">
    <property type="entry name" value="ARM-like"/>
</dbReference>
<dbReference type="Proteomes" id="UP000650833">
    <property type="component" value="Unassembled WGS sequence"/>
</dbReference>
<feature type="compositionally biased region" description="Low complexity" evidence="1">
    <location>
        <begin position="1085"/>
        <end position="1099"/>
    </location>
</feature>
<feature type="region of interest" description="Disordered" evidence="1">
    <location>
        <begin position="611"/>
        <end position="640"/>
    </location>
</feature>
<dbReference type="AlphaFoldDB" id="A0A8H7RFQ4"/>
<evidence type="ECO:0000259" key="2">
    <source>
        <dbReference type="SMART" id="SM01140"/>
    </source>
</evidence>
<dbReference type="GO" id="GO:0030036">
    <property type="term" value="P:actin cytoskeleton organization"/>
    <property type="evidence" value="ECO:0007669"/>
    <property type="project" value="InterPro"/>
</dbReference>
<comment type="caution">
    <text evidence="3">The sequence shown here is derived from an EMBL/GenBank/DDBJ whole genome shotgun (WGS) entry which is preliminary data.</text>
</comment>
<reference evidence="3" key="1">
    <citation type="submission" date="2020-12" db="EMBL/GenBank/DDBJ databases">
        <title>Metabolic potential, ecology and presence of endohyphal bacteria is reflected in genomic diversity of Mucoromycotina.</title>
        <authorList>
            <person name="Muszewska A."/>
            <person name="Okrasinska A."/>
            <person name="Steczkiewicz K."/>
            <person name="Drgas O."/>
            <person name="Orlowska M."/>
            <person name="Perlinska-Lenart U."/>
            <person name="Aleksandrzak-Piekarczyk T."/>
            <person name="Szatraj K."/>
            <person name="Zielenkiewicz U."/>
            <person name="Pilsyk S."/>
            <person name="Malc E."/>
            <person name="Mieczkowski P."/>
            <person name="Kruszewska J.S."/>
            <person name="Biernat P."/>
            <person name="Pawlowska J."/>
        </authorList>
    </citation>
    <scope>NUCLEOTIDE SEQUENCE</scope>
    <source>
        <strain evidence="3">CBS 226.32</strain>
    </source>
</reference>
<feature type="compositionally biased region" description="Low complexity" evidence="1">
    <location>
        <begin position="235"/>
        <end position="250"/>
    </location>
</feature>
<accession>A0A8H7RFQ4</accession>
<dbReference type="InterPro" id="IPR016024">
    <property type="entry name" value="ARM-type_fold"/>
</dbReference>
<evidence type="ECO:0000256" key="1">
    <source>
        <dbReference type="SAM" id="MobiDB-lite"/>
    </source>
</evidence>
<organism evidence="3 4">
    <name type="scientific">Mucor plumbeus</name>
    <dbReference type="NCBI Taxonomy" id="97098"/>
    <lineage>
        <taxon>Eukaryota</taxon>
        <taxon>Fungi</taxon>
        <taxon>Fungi incertae sedis</taxon>
        <taxon>Mucoromycota</taxon>
        <taxon>Mucoromycotina</taxon>
        <taxon>Mucoromycetes</taxon>
        <taxon>Mucorales</taxon>
        <taxon>Mucorineae</taxon>
        <taxon>Mucoraceae</taxon>
        <taxon>Mucor</taxon>
    </lineage>
</organism>
<dbReference type="Pfam" id="PF06371">
    <property type="entry name" value="Drf_GBD"/>
    <property type="match status" value="1"/>
</dbReference>
<feature type="domain" description="Formin GTPase-binding" evidence="2">
    <location>
        <begin position="474"/>
        <end position="778"/>
    </location>
</feature>
<evidence type="ECO:0000313" key="3">
    <source>
        <dbReference type="EMBL" id="KAG2209397.1"/>
    </source>
</evidence>
<dbReference type="Gene3D" id="1.25.10.10">
    <property type="entry name" value="Leucine-rich Repeat Variant"/>
    <property type="match status" value="1"/>
</dbReference>
<dbReference type="GO" id="GO:0003779">
    <property type="term" value="F:actin binding"/>
    <property type="evidence" value="ECO:0007669"/>
    <property type="project" value="InterPro"/>
</dbReference>
<dbReference type="OrthoDB" id="2155261at2759"/>
<feature type="region of interest" description="Disordered" evidence="1">
    <location>
        <begin position="412"/>
        <end position="478"/>
    </location>
</feature>
<sequence length="1191" mass="134006">MQNLFDSPPPYQTQADGIYLPDMDLNAWPSSYYGRTRRIDLAKFYHDILKASSPEVGALAEQQQKEDYQCINSGNSSTGSDTSDEEENPLLQQFDQWDYIGDKLTAITTKQKKQVRFSLDPPMVFEYEPEYPLPLTNKDHSLFDDGWPGRTKTAMKSSGFIDFKSKIEAKLGAINDPSLISQLDSSNANVDESTLLYNQENSPLYRGYYRNRKSPLVQKLNLRPIPNEPSLILDTNPSPSSSYTNSPVTPKDNHHLPILSMGESISTASSSSNSITMATMENYHRSSSPSQASASSSSSNNHSPPCSPGPSNQNQQQPQHRLLNRMSTLFGGKKKTVNSGASSSSAVPITVEIDRDNETLVASQVDSMFNEERNASCVDSMYSSIRSHRSNYPPVPNPNTPAPLRTVQLDNPIVHLPTPPTPPQNNDESPTKPSTSSSSSSIPHAPSPPPATHSSSSTTPLVEQRKSTPPNASSQKIEDVEAQFRLLLREYAPSADHMSSVNNLTFEQKEMLLRSSRSPALLKKNSTFSHVMPSFSLKATFGIKNKKNRGTVDQQQFFNTVTNSNSFANEVDSINGGGIFGAGSAVSNAVASSVAENSKLINSVKANTAPGRYGRSRSALPRHGSSNNGNESYGRSTSRSKLKSTPEYFVHLLQETHVRDLEDSEVLDLRVFLRSVVVSWTSEFLAQGGYEAIANLFKQMKEAPKRLPNDNRILQHLGKCLKTIMTHQSMGTQIVLTNPSALYHIRDILFGPANKKQKQVYGLEISTRSLLLNLLCTLATIQTNRTSEVEYVHGYDVLRRLLLDRPSDTLSNEEDDKKNQPKHISPFPISLKTDPKEILQMIMENDPNGQTIGREYEWNRDELKPRYTAWMRELQYTVERHIETITFLASVLNYDFNSAYRQIKSRQNGQNESSSNSEASGAVMTEEGVVDYIVTHLRLIRTVVTTQPTTYTGNYDEREQEKMRLELMLSGFDKISKILIQCPHPTVRSSYINYLKPLMNPCADLSISIENFNSVDQSPPPLPARNQPGIGCSDPNLSQHRRRSFGDDQEFSSCSSEDEEDDYEISVYADDNLDETLQHHHSSRHQQQQLQHQQQQQQQQEEEESEYNTVRDRQWRYEPEPYYDDIFHDEEYIEDHFNSDEGESDKYDESNISGSRVDYSYHSEENVSLHSDTDDQYFSTAPTRIVNLNIT</sequence>
<dbReference type="GO" id="GO:0031267">
    <property type="term" value="F:small GTPase binding"/>
    <property type="evidence" value="ECO:0007669"/>
    <property type="project" value="InterPro"/>
</dbReference>
<feature type="region of interest" description="Disordered" evidence="1">
    <location>
        <begin position="282"/>
        <end position="319"/>
    </location>
</feature>
<dbReference type="EMBL" id="JAEPRC010000095">
    <property type="protein sequence ID" value="KAG2209397.1"/>
    <property type="molecule type" value="Genomic_DNA"/>
</dbReference>
<feature type="compositionally biased region" description="Polar residues" evidence="1">
    <location>
        <begin position="624"/>
        <end position="639"/>
    </location>
</feature>
<feature type="compositionally biased region" description="Low complexity" evidence="1">
    <location>
        <begin position="431"/>
        <end position="444"/>
    </location>
</feature>
<name>A0A8H7RFQ4_9FUNG</name>
<dbReference type="SUPFAM" id="SSF48371">
    <property type="entry name" value="ARM repeat"/>
    <property type="match status" value="1"/>
</dbReference>
<keyword evidence="4" id="KW-1185">Reference proteome</keyword>
<evidence type="ECO:0000313" key="4">
    <source>
        <dbReference type="Proteomes" id="UP000650833"/>
    </source>
</evidence>